<evidence type="ECO:0000256" key="2">
    <source>
        <dbReference type="ARBA" id="ARBA00023315"/>
    </source>
</evidence>
<dbReference type="PANTHER" id="PTHR43626:SF4">
    <property type="entry name" value="GCN5-RELATED N-ACETYLTRANSFERASE 2, CHLOROPLASTIC"/>
    <property type="match status" value="1"/>
</dbReference>
<name>A0ABX8GKU5_9CELL</name>
<keyword evidence="1" id="KW-0808">Transferase</keyword>
<dbReference type="InterPro" id="IPR045039">
    <property type="entry name" value="NSI-like"/>
</dbReference>
<evidence type="ECO:0000259" key="4">
    <source>
        <dbReference type="PROSITE" id="PS51186"/>
    </source>
</evidence>
<dbReference type="EMBL" id="CP076023">
    <property type="protein sequence ID" value="QWC16570.1"/>
    <property type="molecule type" value="Genomic_DNA"/>
</dbReference>
<dbReference type="Gene3D" id="3.40.630.30">
    <property type="match status" value="1"/>
</dbReference>
<proteinExistence type="predicted"/>
<feature type="compositionally biased region" description="Basic residues" evidence="3">
    <location>
        <begin position="1"/>
        <end position="21"/>
    </location>
</feature>
<dbReference type="CDD" id="cd04301">
    <property type="entry name" value="NAT_SF"/>
    <property type="match status" value="1"/>
</dbReference>
<evidence type="ECO:0000313" key="6">
    <source>
        <dbReference type="Proteomes" id="UP000679335"/>
    </source>
</evidence>
<gene>
    <name evidence="5" type="ORF">KKR89_02570</name>
</gene>
<organism evidence="5 6">
    <name type="scientific">Cellulomonas dongxiuzhuiae</name>
    <dbReference type="NCBI Taxonomy" id="2819979"/>
    <lineage>
        <taxon>Bacteria</taxon>
        <taxon>Bacillati</taxon>
        <taxon>Actinomycetota</taxon>
        <taxon>Actinomycetes</taxon>
        <taxon>Micrococcales</taxon>
        <taxon>Cellulomonadaceae</taxon>
        <taxon>Cellulomonas</taxon>
    </lineage>
</organism>
<keyword evidence="6" id="KW-1185">Reference proteome</keyword>
<dbReference type="InterPro" id="IPR000182">
    <property type="entry name" value="GNAT_dom"/>
</dbReference>
<protein>
    <submittedName>
        <fullName evidence="5">GNAT family N-acetyltransferase</fullName>
    </submittedName>
</protein>
<dbReference type="Proteomes" id="UP000679335">
    <property type="component" value="Chromosome"/>
</dbReference>
<feature type="region of interest" description="Disordered" evidence="3">
    <location>
        <begin position="1"/>
        <end position="29"/>
    </location>
</feature>
<dbReference type="InterPro" id="IPR016181">
    <property type="entry name" value="Acyl_CoA_acyltransferase"/>
</dbReference>
<dbReference type="PROSITE" id="PS51186">
    <property type="entry name" value="GNAT"/>
    <property type="match status" value="1"/>
</dbReference>
<evidence type="ECO:0000313" key="5">
    <source>
        <dbReference type="EMBL" id="QWC16570.1"/>
    </source>
</evidence>
<keyword evidence="2" id="KW-0012">Acyltransferase</keyword>
<dbReference type="PANTHER" id="PTHR43626">
    <property type="entry name" value="ACYL-COA N-ACYLTRANSFERASE"/>
    <property type="match status" value="1"/>
</dbReference>
<accession>A0ABX8GKU5</accession>
<sequence>MSPRRSGRNGAKRTTRRRGRPRCGPDPATLWTVPSPDLRVRFRVDDDALTALHARAFGSAAPEEVTPWAARLDRYAVTWVGAFTDDELVGFVHACWDGGTHAFLLDAVVDPAHQGRGTGRRLVERLVVEVRAAGCAWLHVDFEPHLEGFYRACGFGRTAAGLLRL</sequence>
<feature type="domain" description="N-acetyltransferase" evidence="4">
    <location>
        <begin position="36"/>
        <end position="165"/>
    </location>
</feature>
<evidence type="ECO:0000256" key="1">
    <source>
        <dbReference type="ARBA" id="ARBA00022679"/>
    </source>
</evidence>
<evidence type="ECO:0000256" key="3">
    <source>
        <dbReference type="SAM" id="MobiDB-lite"/>
    </source>
</evidence>
<dbReference type="SUPFAM" id="SSF55729">
    <property type="entry name" value="Acyl-CoA N-acyltransferases (Nat)"/>
    <property type="match status" value="1"/>
</dbReference>
<reference evidence="5 6" key="1">
    <citation type="submission" date="2021-05" db="EMBL/GenBank/DDBJ databases">
        <title>Novel species in genus Cellulomonas.</title>
        <authorList>
            <person name="Zhang G."/>
        </authorList>
    </citation>
    <scope>NUCLEOTIDE SEQUENCE [LARGE SCALE GENOMIC DNA]</scope>
    <source>
        <strain evidence="6">zg-ZUI157</strain>
    </source>
</reference>
<dbReference type="Pfam" id="PF00583">
    <property type="entry name" value="Acetyltransf_1"/>
    <property type="match status" value="1"/>
</dbReference>